<proteinExistence type="predicted"/>
<protein>
    <submittedName>
        <fullName evidence="2">Uncharacterized protein</fullName>
    </submittedName>
</protein>
<dbReference type="EMBL" id="VJMH01002057">
    <property type="protein sequence ID" value="KAF0710269.1"/>
    <property type="molecule type" value="Genomic_DNA"/>
</dbReference>
<dbReference type="AlphaFoldDB" id="A0A6A4ZQU1"/>
<reference evidence="2" key="1">
    <citation type="submission" date="2019-06" db="EMBL/GenBank/DDBJ databases">
        <title>Genomics analysis of Aphanomyces spp. identifies a new class of oomycete effector associated with host adaptation.</title>
        <authorList>
            <person name="Gaulin E."/>
        </authorList>
    </citation>
    <scope>NUCLEOTIDE SEQUENCE</scope>
    <source>
        <strain evidence="2">CBS 578.67</strain>
    </source>
</reference>
<sequence>SNPPVPAQSTPQRPSPDVNTDVMDTETRSVCAQSIPPDDHAVADAPVEEAHVNDDVNMELTQNQAAQVESQRVTDDVDMEGARDEMSFHYLIKRSKALN</sequence>
<evidence type="ECO:0000256" key="1">
    <source>
        <dbReference type="SAM" id="MobiDB-lite"/>
    </source>
</evidence>
<name>A0A6A4ZQU1_9STRA</name>
<organism evidence="2">
    <name type="scientific">Aphanomyces stellatus</name>
    <dbReference type="NCBI Taxonomy" id="120398"/>
    <lineage>
        <taxon>Eukaryota</taxon>
        <taxon>Sar</taxon>
        <taxon>Stramenopiles</taxon>
        <taxon>Oomycota</taxon>
        <taxon>Saprolegniomycetes</taxon>
        <taxon>Saprolegniales</taxon>
        <taxon>Verrucalvaceae</taxon>
        <taxon>Aphanomyces</taxon>
    </lineage>
</organism>
<gene>
    <name evidence="2" type="ORF">As57867_005550</name>
</gene>
<evidence type="ECO:0000313" key="2">
    <source>
        <dbReference type="EMBL" id="KAF0710269.1"/>
    </source>
</evidence>
<feature type="non-terminal residue" evidence="2">
    <location>
        <position position="1"/>
    </location>
</feature>
<comment type="caution">
    <text evidence="2">The sequence shown here is derived from an EMBL/GenBank/DDBJ whole genome shotgun (WGS) entry which is preliminary data.</text>
</comment>
<feature type="region of interest" description="Disordered" evidence="1">
    <location>
        <begin position="1"/>
        <end position="22"/>
    </location>
</feature>
<accession>A0A6A4ZQU1</accession>